<dbReference type="PROSITE" id="PS01124">
    <property type="entry name" value="HTH_ARAC_FAMILY_2"/>
    <property type="match status" value="1"/>
</dbReference>
<keyword evidence="2" id="KW-0238">DNA-binding</keyword>
<reference evidence="5" key="1">
    <citation type="submission" date="2020-12" db="EMBL/GenBank/DDBJ databases">
        <title>Genomic characterization of non-nitrogen-fixing Frankia strains.</title>
        <authorList>
            <person name="Carlos-Shanley C."/>
            <person name="Guerra T."/>
            <person name="Hahn D."/>
        </authorList>
    </citation>
    <scope>NUCLEOTIDE SEQUENCE</scope>
    <source>
        <strain evidence="5">CN6</strain>
    </source>
</reference>
<keyword evidence="1" id="KW-0805">Transcription regulation</keyword>
<dbReference type="SMART" id="SM00342">
    <property type="entry name" value="HTH_ARAC"/>
    <property type="match status" value="1"/>
</dbReference>
<evidence type="ECO:0000259" key="4">
    <source>
        <dbReference type="PROSITE" id="PS01124"/>
    </source>
</evidence>
<comment type="caution">
    <text evidence="5">The sequence shown here is derived from an EMBL/GenBank/DDBJ whole genome shotgun (WGS) entry which is preliminary data.</text>
</comment>
<gene>
    <name evidence="5" type="ORF">I7412_30385</name>
</gene>
<dbReference type="Proteomes" id="UP000604475">
    <property type="component" value="Unassembled WGS sequence"/>
</dbReference>
<dbReference type="GO" id="GO:0043565">
    <property type="term" value="F:sequence-specific DNA binding"/>
    <property type="evidence" value="ECO:0007669"/>
    <property type="project" value="InterPro"/>
</dbReference>
<dbReference type="Gene3D" id="1.10.10.60">
    <property type="entry name" value="Homeodomain-like"/>
    <property type="match status" value="1"/>
</dbReference>
<dbReference type="InterPro" id="IPR018060">
    <property type="entry name" value="HTH_AraC"/>
</dbReference>
<dbReference type="RefSeq" id="WP_203010480.1">
    <property type="nucleotide sequence ID" value="NZ_JADWYU010000259.1"/>
</dbReference>
<dbReference type="PANTHER" id="PTHR46796">
    <property type="entry name" value="HTH-TYPE TRANSCRIPTIONAL ACTIVATOR RHAS-RELATED"/>
    <property type="match status" value="1"/>
</dbReference>
<keyword evidence="6" id="KW-1185">Reference proteome</keyword>
<proteinExistence type="predicted"/>
<accession>A0A937URR2</accession>
<dbReference type="AlphaFoldDB" id="A0A937URR2"/>
<dbReference type="InterPro" id="IPR046532">
    <property type="entry name" value="DUF6597"/>
</dbReference>
<organism evidence="5 6">
    <name type="scientific">Frankia nepalensis</name>
    <dbReference type="NCBI Taxonomy" id="1836974"/>
    <lineage>
        <taxon>Bacteria</taxon>
        <taxon>Bacillati</taxon>
        <taxon>Actinomycetota</taxon>
        <taxon>Actinomycetes</taxon>
        <taxon>Frankiales</taxon>
        <taxon>Frankiaceae</taxon>
        <taxon>Frankia</taxon>
    </lineage>
</organism>
<dbReference type="GO" id="GO:0003700">
    <property type="term" value="F:DNA-binding transcription factor activity"/>
    <property type="evidence" value="ECO:0007669"/>
    <property type="project" value="InterPro"/>
</dbReference>
<dbReference type="Pfam" id="PF12833">
    <property type="entry name" value="HTH_18"/>
    <property type="match status" value="1"/>
</dbReference>
<evidence type="ECO:0000313" key="5">
    <source>
        <dbReference type="EMBL" id="MBL7631393.1"/>
    </source>
</evidence>
<evidence type="ECO:0000313" key="6">
    <source>
        <dbReference type="Proteomes" id="UP000604475"/>
    </source>
</evidence>
<evidence type="ECO:0000256" key="3">
    <source>
        <dbReference type="ARBA" id="ARBA00023163"/>
    </source>
</evidence>
<dbReference type="InterPro" id="IPR050204">
    <property type="entry name" value="AraC_XylS_family_regulators"/>
</dbReference>
<keyword evidence="3" id="KW-0804">Transcription</keyword>
<dbReference type="Pfam" id="PF20240">
    <property type="entry name" value="DUF6597"/>
    <property type="match status" value="1"/>
</dbReference>
<feature type="domain" description="HTH araC/xylS-type" evidence="4">
    <location>
        <begin position="142"/>
        <end position="244"/>
    </location>
</feature>
<dbReference type="EMBL" id="JAEACQ010000269">
    <property type="protein sequence ID" value="MBL7631393.1"/>
    <property type="molecule type" value="Genomic_DNA"/>
</dbReference>
<dbReference type="PANTHER" id="PTHR46796:SF15">
    <property type="entry name" value="BLL1074 PROTEIN"/>
    <property type="match status" value="1"/>
</dbReference>
<name>A0A937URR2_9ACTN</name>
<evidence type="ECO:0000256" key="2">
    <source>
        <dbReference type="ARBA" id="ARBA00023125"/>
    </source>
</evidence>
<evidence type="ECO:0000256" key="1">
    <source>
        <dbReference type="ARBA" id="ARBA00023015"/>
    </source>
</evidence>
<protein>
    <submittedName>
        <fullName evidence="5">AraC family transcriptional regulator</fullName>
    </submittedName>
</protein>
<sequence length="249" mass="25997">MVEGMDQPFYRERPGVSPGSVVWRGAGTPGTTRRILPDGCMDLIWTGRGLLVAGPDSVAHEHRDDSGAVYTGLRFAPGTAPAVLGVPAEELRDLRVPLDELWPSDEASRLTERVAASPTPGRALESLTLAAARDPRHPGLVEPLAATITASLAPGQHDATPSVAATAARVALSERQLHRRCRAAFGYGPKTLARILRFRHALALAAAGVPFATAASAAGYADQPHLSRDVHALAGTSLGELVAVPAPPA</sequence>